<sequence>MNVVCNSEYLFLDTVSQKLNFLSTPVHLTSLFASLRPIDRVSHCSVSDLRVVQLSPRCDVSCITVVYGCISLHPAI</sequence>
<protein>
    <submittedName>
        <fullName evidence="1">Uncharacterized protein</fullName>
    </submittedName>
</protein>
<evidence type="ECO:0000313" key="1">
    <source>
        <dbReference type="EMBL" id="KAK4015707.1"/>
    </source>
</evidence>
<dbReference type="EMBL" id="JAOYFB010000005">
    <property type="protein sequence ID" value="KAK4015707.1"/>
    <property type="molecule type" value="Genomic_DNA"/>
</dbReference>
<keyword evidence="2" id="KW-1185">Reference proteome</keyword>
<comment type="caution">
    <text evidence="1">The sequence shown here is derived from an EMBL/GenBank/DDBJ whole genome shotgun (WGS) entry which is preliminary data.</text>
</comment>
<name>A0ABQ9ZS06_9CRUS</name>
<accession>A0ABQ9ZS06</accession>
<proteinExistence type="predicted"/>
<reference evidence="1 2" key="1">
    <citation type="journal article" date="2023" name="Nucleic Acids Res.">
        <title>The hologenome of Daphnia magna reveals possible DNA methylation and microbiome-mediated evolution of the host genome.</title>
        <authorList>
            <person name="Chaturvedi A."/>
            <person name="Li X."/>
            <person name="Dhandapani V."/>
            <person name="Marshall H."/>
            <person name="Kissane S."/>
            <person name="Cuenca-Cambronero M."/>
            <person name="Asole G."/>
            <person name="Calvet F."/>
            <person name="Ruiz-Romero M."/>
            <person name="Marangio P."/>
            <person name="Guigo R."/>
            <person name="Rago D."/>
            <person name="Mirbahai L."/>
            <person name="Eastwood N."/>
            <person name="Colbourne J.K."/>
            <person name="Zhou J."/>
            <person name="Mallon E."/>
            <person name="Orsini L."/>
        </authorList>
    </citation>
    <scope>NUCLEOTIDE SEQUENCE [LARGE SCALE GENOMIC DNA]</scope>
    <source>
        <strain evidence="1">LRV0_1</strain>
    </source>
</reference>
<evidence type="ECO:0000313" key="2">
    <source>
        <dbReference type="Proteomes" id="UP001234178"/>
    </source>
</evidence>
<dbReference type="Proteomes" id="UP001234178">
    <property type="component" value="Unassembled WGS sequence"/>
</dbReference>
<gene>
    <name evidence="1" type="ORF">OUZ56_030681</name>
</gene>
<organism evidence="1 2">
    <name type="scientific">Daphnia magna</name>
    <dbReference type="NCBI Taxonomy" id="35525"/>
    <lineage>
        <taxon>Eukaryota</taxon>
        <taxon>Metazoa</taxon>
        <taxon>Ecdysozoa</taxon>
        <taxon>Arthropoda</taxon>
        <taxon>Crustacea</taxon>
        <taxon>Branchiopoda</taxon>
        <taxon>Diplostraca</taxon>
        <taxon>Cladocera</taxon>
        <taxon>Anomopoda</taxon>
        <taxon>Daphniidae</taxon>
        <taxon>Daphnia</taxon>
    </lineage>
</organism>